<dbReference type="EMBL" id="QGMZ01000015">
    <property type="protein sequence ID" value="PWR74833.1"/>
    <property type="molecule type" value="Genomic_DNA"/>
</dbReference>
<evidence type="ECO:0000313" key="1">
    <source>
        <dbReference type="EMBL" id="PWR74833.1"/>
    </source>
</evidence>
<name>A0A2V2NHM8_9EURY</name>
<protein>
    <submittedName>
        <fullName evidence="1">Uncharacterized protein</fullName>
    </submittedName>
</protein>
<reference evidence="1 2" key="1">
    <citation type="submission" date="2018-05" db="EMBL/GenBank/DDBJ databases">
        <title>Draft genome of Methanospirillum stamsii Pt1.</title>
        <authorList>
            <person name="Dueholm M.S."/>
            <person name="Nielsen P.H."/>
            <person name="Bakmann L.F."/>
            <person name="Otzen D.E."/>
        </authorList>
    </citation>
    <scope>NUCLEOTIDE SEQUENCE [LARGE SCALE GENOMIC DNA]</scope>
    <source>
        <strain evidence="1 2">Pt1</strain>
    </source>
</reference>
<proteinExistence type="predicted"/>
<gene>
    <name evidence="1" type="ORF">DLD82_08015</name>
</gene>
<dbReference type="GeneID" id="97610554"/>
<keyword evidence="2" id="KW-1185">Reference proteome</keyword>
<dbReference type="RefSeq" id="WP_109940596.1">
    <property type="nucleotide sequence ID" value="NZ_CP176366.1"/>
</dbReference>
<sequence length="189" mass="22578">MNYHQHYPGTIPAFQELKNTDKAYFPPDDKINLSESDRLLFLSHFTAIGKMWDYLDKYYKKREKSFEEKWNICSIIWEDCGDYCTISLKVDEKEYYIETDTLGDLYDTDLPDDDDDSDSYPKLAYDICHEYYLIWKDVESRIKSFCHALGYNAIWDECSLKLEGNWIKTEGYAWSDDLDPYFENMRVIS</sequence>
<comment type="caution">
    <text evidence="1">The sequence shown here is derived from an EMBL/GenBank/DDBJ whole genome shotgun (WGS) entry which is preliminary data.</text>
</comment>
<dbReference type="AlphaFoldDB" id="A0A2V2NHM8"/>
<accession>A0A2V2NHM8</accession>
<organism evidence="1 2">
    <name type="scientific">Methanospirillum stamsii</name>
    <dbReference type="NCBI Taxonomy" id="1277351"/>
    <lineage>
        <taxon>Archaea</taxon>
        <taxon>Methanobacteriati</taxon>
        <taxon>Methanobacteriota</taxon>
        <taxon>Stenosarchaea group</taxon>
        <taxon>Methanomicrobia</taxon>
        <taxon>Methanomicrobiales</taxon>
        <taxon>Methanospirillaceae</taxon>
        <taxon>Methanospirillum</taxon>
    </lineage>
</organism>
<dbReference type="Proteomes" id="UP000245934">
    <property type="component" value="Unassembled WGS sequence"/>
</dbReference>
<evidence type="ECO:0000313" key="2">
    <source>
        <dbReference type="Proteomes" id="UP000245934"/>
    </source>
</evidence>